<dbReference type="InterPro" id="IPR052575">
    <property type="entry name" value="SSU_processome_comp_20"/>
</dbReference>
<dbReference type="PANTHER" id="PTHR17695">
    <property type="entry name" value="SMALL SUBUNIT PROCESSOME COMPONENT 20 HOMOLOG"/>
    <property type="match status" value="1"/>
</dbReference>
<keyword evidence="7" id="KW-1185">Reference proteome</keyword>
<dbReference type="VEuPathDB" id="FungiDB:AAP_03816"/>
<dbReference type="PANTHER" id="PTHR17695:SF11">
    <property type="entry name" value="SMALL SUBUNIT PROCESSOME COMPONENT 20 HOMOLOG"/>
    <property type="match status" value="1"/>
</dbReference>
<protein>
    <submittedName>
        <fullName evidence="6">HEAT repeat protein</fullName>
    </submittedName>
</protein>
<dbReference type="Gene3D" id="1.25.10.10">
    <property type="entry name" value="Leucine-rich Repeat Variant"/>
    <property type="match status" value="3"/>
</dbReference>
<dbReference type="GO" id="GO:0032040">
    <property type="term" value="C:small-subunit processome"/>
    <property type="evidence" value="ECO:0007669"/>
    <property type="project" value="TreeGrafter"/>
</dbReference>
<evidence type="ECO:0000259" key="3">
    <source>
        <dbReference type="Pfam" id="PF07539"/>
    </source>
</evidence>
<accession>A0A167Y0V7</accession>
<dbReference type="SUPFAM" id="SSF48371">
    <property type="entry name" value="ARM repeat"/>
    <property type="match status" value="3"/>
</dbReference>
<feature type="domain" description="U3 small nucleolar RNA-associated protein 20 N-terminal" evidence="3">
    <location>
        <begin position="878"/>
        <end position="1483"/>
    </location>
</feature>
<dbReference type="Pfam" id="PF20416">
    <property type="entry name" value="UTP20"/>
    <property type="match status" value="1"/>
</dbReference>
<sequence length="2624" mass="296409">MATPAFSRRGKPASLSSKLTPSTKSHRFEPFSQRIVKLKIDPLHKARRTPQDGDSTDSTSHFRTSLEHWIDMNLSENFTRFAGAVNPLCESLPQILYYEDRIMALLVEYIEKRDELCMEPLLDLVAQFARDLGQRFEKHFASTVTLVANVAATHASIEVIEWSFTCLAWIFKFLSRLLVPDLRQLFSIMSSYLGKERQKYFVTRFAAESMSFLIRKAALVYYKNQAPLEKAIGFLINDVSSLENSKQTAMYQEGLMSMLSESIKGVKGGLYSNGADIMHSLILTVTRVEGAGNEAARHVLEGVLTNIVHNTTPDTFAPILDIICEQIETEKGSPKTSTFIIQSRMLFLAVVTRKGTRVKNWKKVHASLLILLDRCLENLELYHDSIPIVLSTVASAMTESPMDELLSPMRPLMSKISEPSLVSFFLPFCSLFADLGLERFQSVVLPYFQKFISSNWETQETALCYTLPKLLSASACTFESNRKGSISFPAPWANHIAKQFSNPSPSAAQISFLHAYTQLQFAKIAKDEPSIMESLHSLVKLSLSASSDLSSEQAEFGRGHGFQLYCEIASQTKTIDHKLWSLIETHGAAYTDHPAFLKATLEFVRACPLESGSVGEELEPLAGKLLSNLSSSSHELRMLSLQLLQVFSSWVGLNDDICIPTALEIEDSELVLETERHLNMQLRKLGIGYKDFATKKWLDRLLPNFCFGVLSRHLGSLVDTCCEVIKTICETKIGEDLVSELAVRFFTVSATPELSSVDFEEDDDDEPRERRSYSEFECYNVAAIERSVAKLFSPASDYQTKLSHDFISAHAAAELIPQSARSKALKVLNAVPHVAEKRSRQIVPHFLSWATKDEEVVVGAPEDDQATDDSAVVARGAWNQVDRKAMLTIFGKFVNPRVLFRASEVHDALMALLTNGDFELQKLALKALFTWKSPSIHPYEENLLNLLDEKRLKDELTVFVHVDEESSSIEPAHRPELMPLLFRILYGRVVSRSGSRTNRGTQEGRRKMILRTLSRLPDFGQFLRIAYGPLSEVAIIADGKEVTAVYEKELLSIRKQFGLLKMIETMLQALGVKMLPFVEGIMNVVLYCLVRACRQIGKDNATHIETLLRSVRQTGVHCLDLLFYISPEQDWSSYVSIIYRDVVKPRLENFAIETAQGVSGLLQLFRTWSLKPSSALYFLQGDQSIITELVNVLAVESARDEVKTFVMEQIVGNLLDFASEKKPKHMKPEEELDPMVCERVKTEVLAPHVEPLLIQLENLLRTQLRRQMTLPAIGILSRLAPFVHSSGETTKLVRTTTYLLQQPADRVPPKAKSGLLNVLGHFLPLYDPSDNDELNETIYETISSLFDYFKDEPNRKAVSVVFSAFAEHDTSLKAVASLCEGLNSLSERKLESVDYEKRLAAFRAVNEEQYMTLNARQWRPLLFNFLYHVKDEDELAIRSSASFGIRRFIERSVPANCNNDPEFASLFEKSLLPALRNGAKSSSEIIRVEFVQNLGYAVSLHTEQESISDMQGLLAGGDEEASFFTNILHIQQHRRTRALRRLAAESTKGSLRAANIASFFLPLIEHFVFDQAEDENAHNLAAEAVSAIGQVCAALEWSQFRAIYRRYKSYVQTKVGQEKNVLRLLGRLTDSLSEAMKTDTDVKMVDPDEDQMDVDVQPQQQSTLARTLPSVEKISEELKTNFIPFLTKFTHLKDESEVNLRLPAAVIAVKLLKLLSEEDASILLPPVLLDVSNVLRSRSQEARDIARKTLSDIALILGPSYFGHILKELRSTLQRGYQLHVLSYTVHSILVNTSDHFKPGDLDNDLEMMADIIVEDIFGTVGQEKEAEEYVSKMKEVKSSKSYDSMELLAKNASIKRLAALTRPIQMLLQEKLTSRIVLKVDELLRRIGIGLVRNPGAETRDTLVFSYELIKEANQKDQTPNVSEIEDRQEKRRARFLINLRAARNNPNKGATTAYTHKLARFGLDILRAVLNKFGSLLTIENITGFLPVINDALVQAHEEVKLSAMRVLSVIIKLPMTELDQNSDVYLVEAIKMIRESPTTNTEAAQVALKFIATIIRERKATKLKDSHLAYLLNRISTDIDDPDRQGIAFNFIRAVMSRRFVVPELYQIVDSIAAMMVTNQTRSARDLARGVYVHFTIEYPQAKSRWNKQLAFLAKNLDYKHMEGRQSVMEAIHMLLSKIGEELAQDMVGCFFVPLVMEMTNDESPECREMAGSLLKEILERADSDQLKSIKTPLHSWLEQVENPILTTTGLQTFRIFFESGRSNKEKELPFVLKLLPRIVRSTENKEEGTWEVLYYALQLFIKLCQVFPNRILAPDCAGIWMCVVESMFYPHTWIRTCAVNLIGLWFADEARTNATKGYADVPLLTSSGLKLESHTMMTVLRASFACLRSPTMTEELATQTVRNLVFLGRCFAQNNLEYSAWKAQNVSEDDESEDEAEIDAGDEDAAVVAKGEKKSAIQYIFERATGILRRETISTRAEALFAKTACMKLIAALCSHLEVSQIQPSLQTILLPLIHLTDPSIPAPHSLDEGFREAYKALVSHSQEILDVLQKKFGTTEFVAAMTDAKERVIKRRDERRVKRKIEAIADPVKFGADKRRKYDRKREKRKEKGHGFQNRRRGW</sequence>
<gene>
    <name evidence="6" type="ORF">AAP_03816</name>
</gene>
<evidence type="ECO:0000259" key="5">
    <source>
        <dbReference type="Pfam" id="PF23099"/>
    </source>
</evidence>
<reference evidence="6 7" key="1">
    <citation type="journal article" date="2016" name="Genome Biol. Evol.">
        <title>Divergent and convergent evolution of fungal pathogenicity.</title>
        <authorList>
            <person name="Shang Y."/>
            <person name="Xiao G."/>
            <person name="Zheng P."/>
            <person name="Cen K."/>
            <person name="Zhan S."/>
            <person name="Wang C."/>
        </authorList>
    </citation>
    <scope>NUCLEOTIDE SEQUENCE [LARGE SCALE GENOMIC DNA]</scope>
    <source>
        <strain evidence="6 7">ARSEF 7405</strain>
    </source>
</reference>
<feature type="compositionally biased region" description="Low complexity" evidence="2">
    <location>
        <begin position="12"/>
        <end position="23"/>
    </location>
</feature>
<dbReference type="Proteomes" id="UP000242877">
    <property type="component" value="Unassembled WGS sequence"/>
</dbReference>
<dbReference type="Pfam" id="PF23099">
    <property type="entry name" value="UTP20_C"/>
    <property type="match status" value="1"/>
</dbReference>
<dbReference type="InterPro" id="IPR021133">
    <property type="entry name" value="HEAT_type_2"/>
</dbReference>
<dbReference type="Pfam" id="PF07539">
    <property type="entry name" value="UTP20_N"/>
    <property type="match status" value="1"/>
</dbReference>
<evidence type="ECO:0000259" key="4">
    <source>
        <dbReference type="Pfam" id="PF20416"/>
    </source>
</evidence>
<dbReference type="InterPro" id="IPR011989">
    <property type="entry name" value="ARM-like"/>
</dbReference>
<feature type="region of interest" description="Disordered" evidence="2">
    <location>
        <begin position="2599"/>
        <end position="2624"/>
    </location>
</feature>
<dbReference type="PROSITE" id="PS50077">
    <property type="entry name" value="HEAT_REPEAT"/>
    <property type="match status" value="1"/>
</dbReference>
<feature type="domain" description="U3 small nucleolar RNA-associated protein 20 C-terminal" evidence="5">
    <location>
        <begin position="2252"/>
        <end position="2613"/>
    </location>
</feature>
<evidence type="ECO:0000313" key="6">
    <source>
        <dbReference type="EMBL" id="KZZ90721.1"/>
    </source>
</evidence>
<feature type="region of interest" description="Disordered" evidence="2">
    <location>
        <begin position="1"/>
        <end position="32"/>
    </location>
</feature>
<evidence type="ECO:0000256" key="1">
    <source>
        <dbReference type="PROSITE-ProRule" id="PRU00103"/>
    </source>
</evidence>
<dbReference type="InterPro" id="IPR057525">
    <property type="entry name" value="UTP20_C"/>
</dbReference>
<dbReference type="EMBL" id="AZGZ01000016">
    <property type="protein sequence ID" value="KZZ90721.1"/>
    <property type="molecule type" value="Genomic_DNA"/>
</dbReference>
<dbReference type="InterPro" id="IPR046523">
    <property type="entry name" value="UTP20_dom"/>
</dbReference>
<dbReference type="GO" id="GO:0030686">
    <property type="term" value="C:90S preribosome"/>
    <property type="evidence" value="ECO:0007669"/>
    <property type="project" value="TreeGrafter"/>
</dbReference>
<organism evidence="6 7">
    <name type="scientific">Ascosphaera apis ARSEF 7405</name>
    <dbReference type="NCBI Taxonomy" id="392613"/>
    <lineage>
        <taxon>Eukaryota</taxon>
        <taxon>Fungi</taxon>
        <taxon>Dikarya</taxon>
        <taxon>Ascomycota</taxon>
        <taxon>Pezizomycotina</taxon>
        <taxon>Eurotiomycetes</taxon>
        <taxon>Eurotiomycetidae</taxon>
        <taxon>Onygenales</taxon>
        <taxon>Ascosphaeraceae</taxon>
        <taxon>Ascosphaera</taxon>
    </lineage>
</organism>
<dbReference type="InterPro" id="IPR011430">
    <property type="entry name" value="UTP20_N"/>
</dbReference>
<name>A0A167Y0V7_9EURO</name>
<dbReference type="InterPro" id="IPR016024">
    <property type="entry name" value="ARM-type_fold"/>
</dbReference>
<feature type="repeat" description="HEAT" evidence="1">
    <location>
        <begin position="2195"/>
        <end position="2232"/>
    </location>
</feature>
<evidence type="ECO:0000256" key="2">
    <source>
        <dbReference type="SAM" id="MobiDB-lite"/>
    </source>
</evidence>
<comment type="caution">
    <text evidence="6">The sequence shown here is derived from an EMBL/GenBank/DDBJ whole genome shotgun (WGS) entry which is preliminary data.</text>
</comment>
<feature type="domain" description="U3 small nucleolar RNA-associated protein 20" evidence="4">
    <location>
        <begin position="1694"/>
        <end position="1911"/>
    </location>
</feature>
<proteinExistence type="predicted"/>
<evidence type="ECO:0000313" key="7">
    <source>
        <dbReference type="Proteomes" id="UP000242877"/>
    </source>
</evidence>
<dbReference type="OrthoDB" id="360653at2759"/>